<keyword evidence="3" id="KW-0862">Zinc</keyword>
<gene>
    <name evidence="7" type="ORF">Tci_011078</name>
</gene>
<dbReference type="SMART" id="SM00343">
    <property type="entry name" value="ZnF_C2HC"/>
    <property type="match status" value="1"/>
</dbReference>
<evidence type="ECO:0000256" key="3">
    <source>
        <dbReference type="PROSITE-ProRule" id="PRU00047"/>
    </source>
</evidence>
<accession>A0A6L2JQL8</accession>
<keyword evidence="3" id="KW-0863">Zinc-finger</keyword>
<feature type="region of interest" description="Disordered" evidence="5">
    <location>
        <begin position="160"/>
        <end position="179"/>
    </location>
</feature>
<dbReference type="InterPro" id="IPR025724">
    <property type="entry name" value="GAG-pre-integrase_dom"/>
</dbReference>
<dbReference type="InterPro" id="IPR039537">
    <property type="entry name" value="Retrotran_Ty1/copia-like"/>
</dbReference>
<evidence type="ECO:0000313" key="7">
    <source>
        <dbReference type="EMBL" id="GEU39100.1"/>
    </source>
</evidence>
<dbReference type="GO" id="GO:0003676">
    <property type="term" value="F:nucleic acid binding"/>
    <property type="evidence" value="ECO:0007669"/>
    <property type="project" value="InterPro"/>
</dbReference>
<reference evidence="7" key="1">
    <citation type="journal article" date="2019" name="Sci. Rep.">
        <title>Draft genome of Tanacetum cinerariifolium, the natural source of mosquito coil.</title>
        <authorList>
            <person name="Yamashiro T."/>
            <person name="Shiraishi A."/>
            <person name="Satake H."/>
            <person name="Nakayama K."/>
        </authorList>
    </citation>
    <scope>NUCLEOTIDE SEQUENCE</scope>
</reference>
<dbReference type="AlphaFoldDB" id="A0A6L2JQL8"/>
<dbReference type="InterPro" id="IPR057670">
    <property type="entry name" value="SH3_retrovirus"/>
</dbReference>
<dbReference type="Gene3D" id="3.30.420.10">
    <property type="entry name" value="Ribonuclease H-like superfamily/Ribonuclease H"/>
    <property type="match status" value="1"/>
</dbReference>
<dbReference type="Pfam" id="PF00098">
    <property type="entry name" value="zf-CCHC"/>
    <property type="match status" value="1"/>
</dbReference>
<evidence type="ECO:0000256" key="5">
    <source>
        <dbReference type="SAM" id="MobiDB-lite"/>
    </source>
</evidence>
<feature type="region of interest" description="Disordered" evidence="5">
    <location>
        <begin position="995"/>
        <end position="1025"/>
    </location>
</feature>
<dbReference type="Gene3D" id="4.10.60.10">
    <property type="entry name" value="Zinc finger, CCHC-type"/>
    <property type="match status" value="1"/>
</dbReference>
<dbReference type="Pfam" id="PF13976">
    <property type="entry name" value="gag_pre-integrs"/>
    <property type="match status" value="1"/>
</dbReference>
<feature type="coiled-coil region" evidence="4">
    <location>
        <begin position="315"/>
        <end position="385"/>
    </location>
</feature>
<name>A0A6L2JQL8_TANCI</name>
<keyword evidence="2" id="KW-0378">Hydrolase</keyword>
<feature type="domain" description="CCHC-type" evidence="6">
    <location>
        <begin position="219"/>
        <end position="234"/>
    </location>
</feature>
<evidence type="ECO:0000256" key="4">
    <source>
        <dbReference type="SAM" id="Coils"/>
    </source>
</evidence>
<organism evidence="7">
    <name type="scientific">Tanacetum cinerariifolium</name>
    <name type="common">Dalmatian daisy</name>
    <name type="synonym">Chrysanthemum cinerariifolium</name>
    <dbReference type="NCBI Taxonomy" id="118510"/>
    <lineage>
        <taxon>Eukaryota</taxon>
        <taxon>Viridiplantae</taxon>
        <taxon>Streptophyta</taxon>
        <taxon>Embryophyta</taxon>
        <taxon>Tracheophyta</taxon>
        <taxon>Spermatophyta</taxon>
        <taxon>Magnoliopsida</taxon>
        <taxon>eudicotyledons</taxon>
        <taxon>Gunneridae</taxon>
        <taxon>Pentapetalae</taxon>
        <taxon>asterids</taxon>
        <taxon>campanulids</taxon>
        <taxon>Asterales</taxon>
        <taxon>Asteraceae</taxon>
        <taxon>Asteroideae</taxon>
        <taxon>Anthemideae</taxon>
        <taxon>Anthemidinae</taxon>
        <taxon>Tanacetum</taxon>
    </lineage>
</organism>
<dbReference type="Pfam" id="PF07727">
    <property type="entry name" value="RVT_2"/>
    <property type="match status" value="1"/>
</dbReference>
<dbReference type="PANTHER" id="PTHR42648:SF32">
    <property type="entry name" value="RIBONUCLEASE H-LIKE DOMAIN, GAG-PRE-INTEGRASE DOMAIN PROTEIN-RELATED"/>
    <property type="match status" value="1"/>
</dbReference>
<dbReference type="GO" id="GO:0016787">
    <property type="term" value="F:hydrolase activity"/>
    <property type="evidence" value="ECO:0007669"/>
    <property type="project" value="UniProtKB-KW"/>
</dbReference>
<comment type="caution">
    <text evidence="7">The sequence shown here is derived from an EMBL/GenBank/DDBJ whole genome shotgun (WGS) entry which is preliminary data.</text>
</comment>
<sequence>MTTLANKAILSGTDNRPPMLEKDMYDLWKSRMELYMMNRQHGRTILESIENGPLLWPIIEENRASRPKKYSELSATKAIQADCNVKATNIILQGLPPEVYALVSNHKVVKELWEIIQMLMQGTSLTKQERELFQKGDDLIDAINHMMSFLTAVVTTRYPPTNNQVRNSSNPRQQATINNERMTIQPIQGRQNSLATGTSRQYTSGPSGNNLGKQRTVICYNCKGEGHMSKQCTKPKRKRDEAWFKDKYVITNNAAYQADDLDAYDSDCDEINSAKIVLMANLSHYGFDNIAESETEITSDSNFISYSQYDNKSVNETLTAELERYKDQVRILKEGNNVDKVSDSCAQSMEIDNLKQIILEHLKKKESLKQTVTLLKNDFQKEESRNIDWELALEKQCHQKTNAIVIHDSEEILMLEEESRSKMLQKQKDPMMSKKKVNTKPVDYAALNQLSQDFETRFVPQTELPTQVEVPKELPKVSMVNSSLKKLKYHLASFDVVVKERTTATAITEGTRGKNKLEAYPRNVRTSLHNKKSVVNTKDIVSVPNSKLNVNSDLQCATCNGCLFSDNHDSCVLVFNNSMNAHVKSKSAKKPLNKKIWKPTGKVFTNIGYKWKPTGKTFTIVGNACPLTRITKTAKVPLRKPIPLESNTSKPVVTLVYLRKPKESKNNVSVSKSMINKSLSADKKEPNKSWGSIISNVPSFSTIEWLLSKMFSEGVDLLTGSRGNNLYTLSLGDMMASLPIYLLSKASKTKSWLWHQRFSLLNFGAINHLSRQGLVRGLPKLKFEKAISVLHVQWAKKYILVIVDDYSRFTWVKSLRSKDEAPDFIIKFLKMIQVRLNVPVRQAVATACYTQNRSIVRLHHDKTPYELLHNKLPDLSFLHVFGAPCYPTNDRENLGKLQPKADIGIFIGYAPTKKAFQIYNRRPTLYKMTPATISSGLMPKSTSSTPFVPPSSNEWDLFFQPLFDKLLTHPQSVDPLAHEVIAPIVEVVAPELAESTGSPSSTIVDQDAPSPSKSQTTPETQPPRYKDALTQSCWVEAMQEEPNEFKWLEVWELIPRPNKFMVITLKWIYKGKLDELGGILKNKARLVARGYRQEEGINFEESFASVLRLEAIRIFLAYAAHKNMFVYQMDVKIAFLNGNLREEIYVSQPDGFVDPDNPNHMYKLKKALYGLKQASRAWYQAWPIEKHLHAVKRIFRYLRGTVNRGLWYMKDSSIALTAFADANHAGCQDTRRSWEIDL</sequence>
<dbReference type="Pfam" id="PF25597">
    <property type="entry name" value="SH3_retrovirus"/>
    <property type="match status" value="1"/>
</dbReference>
<evidence type="ECO:0000256" key="2">
    <source>
        <dbReference type="ARBA" id="ARBA00022801"/>
    </source>
</evidence>
<keyword evidence="4" id="KW-0175">Coiled coil</keyword>
<dbReference type="InterPro" id="IPR013103">
    <property type="entry name" value="RVT_2"/>
</dbReference>
<keyword evidence="1" id="KW-0479">Metal-binding</keyword>
<dbReference type="PROSITE" id="PS50158">
    <property type="entry name" value="ZF_CCHC"/>
    <property type="match status" value="1"/>
</dbReference>
<evidence type="ECO:0000259" key="6">
    <source>
        <dbReference type="PROSITE" id="PS50158"/>
    </source>
</evidence>
<feature type="compositionally biased region" description="Polar residues" evidence="5">
    <location>
        <begin position="995"/>
        <end position="1019"/>
    </location>
</feature>
<protein>
    <submittedName>
        <fullName evidence="7">Retrovirus-related Pol polyprotein from transposon TNT 1-94</fullName>
    </submittedName>
</protein>
<dbReference type="InterPro" id="IPR001878">
    <property type="entry name" value="Znf_CCHC"/>
</dbReference>
<dbReference type="EMBL" id="BKCJ010001132">
    <property type="protein sequence ID" value="GEU39100.1"/>
    <property type="molecule type" value="Genomic_DNA"/>
</dbReference>
<dbReference type="InterPro" id="IPR036875">
    <property type="entry name" value="Znf_CCHC_sf"/>
</dbReference>
<dbReference type="InterPro" id="IPR036397">
    <property type="entry name" value="RNaseH_sf"/>
</dbReference>
<dbReference type="PANTHER" id="PTHR42648">
    <property type="entry name" value="TRANSPOSASE, PUTATIVE-RELATED"/>
    <property type="match status" value="1"/>
</dbReference>
<dbReference type="GO" id="GO:0008270">
    <property type="term" value="F:zinc ion binding"/>
    <property type="evidence" value="ECO:0007669"/>
    <property type="project" value="UniProtKB-KW"/>
</dbReference>
<dbReference type="SUPFAM" id="SSF57756">
    <property type="entry name" value="Retrovirus zinc finger-like domains"/>
    <property type="match status" value="1"/>
</dbReference>
<dbReference type="SUPFAM" id="SSF53098">
    <property type="entry name" value="Ribonuclease H-like"/>
    <property type="match status" value="1"/>
</dbReference>
<evidence type="ECO:0000256" key="1">
    <source>
        <dbReference type="ARBA" id="ARBA00022723"/>
    </source>
</evidence>
<dbReference type="InterPro" id="IPR012337">
    <property type="entry name" value="RNaseH-like_sf"/>
</dbReference>
<proteinExistence type="predicted"/>